<dbReference type="PROSITE" id="PS50157">
    <property type="entry name" value="ZINC_FINGER_C2H2_2"/>
    <property type="match status" value="1"/>
</dbReference>
<keyword evidence="1" id="KW-0479">Metal-binding</keyword>
<evidence type="ECO:0000256" key="1">
    <source>
        <dbReference type="PROSITE-ProRule" id="PRU00042"/>
    </source>
</evidence>
<keyword evidence="1" id="KW-0862">Zinc</keyword>
<feature type="compositionally biased region" description="Low complexity" evidence="2">
    <location>
        <begin position="890"/>
        <end position="905"/>
    </location>
</feature>
<dbReference type="OrthoDB" id="5977959at2759"/>
<evidence type="ECO:0000256" key="2">
    <source>
        <dbReference type="SAM" id="MobiDB-lite"/>
    </source>
</evidence>
<dbReference type="GO" id="GO:0008270">
    <property type="term" value="F:zinc ion binding"/>
    <property type="evidence" value="ECO:0007669"/>
    <property type="project" value="UniProtKB-KW"/>
</dbReference>
<feature type="region of interest" description="Disordered" evidence="2">
    <location>
        <begin position="550"/>
        <end position="577"/>
    </location>
</feature>
<keyword evidence="5" id="KW-1185">Reference proteome</keyword>
<evidence type="ECO:0000259" key="3">
    <source>
        <dbReference type="PROSITE" id="PS50157"/>
    </source>
</evidence>
<gene>
    <name evidence="4" type="ORF">TBRA_LOCUS6680</name>
</gene>
<feature type="compositionally biased region" description="Low complexity" evidence="2">
    <location>
        <begin position="660"/>
        <end position="674"/>
    </location>
</feature>
<organism evidence="4 5">
    <name type="scientific">Trichogramma brassicae</name>
    <dbReference type="NCBI Taxonomy" id="86971"/>
    <lineage>
        <taxon>Eukaryota</taxon>
        <taxon>Metazoa</taxon>
        <taxon>Ecdysozoa</taxon>
        <taxon>Arthropoda</taxon>
        <taxon>Hexapoda</taxon>
        <taxon>Insecta</taxon>
        <taxon>Pterygota</taxon>
        <taxon>Neoptera</taxon>
        <taxon>Endopterygota</taxon>
        <taxon>Hymenoptera</taxon>
        <taxon>Apocrita</taxon>
        <taxon>Proctotrupomorpha</taxon>
        <taxon>Chalcidoidea</taxon>
        <taxon>Trichogrammatidae</taxon>
        <taxon>Trichogramma</taxon>
    </lineage>
</organism>
<proteinExistence type="predicted"/>
<dbReference type="AlphaFoldDB" id="A0A6H5IDZ9"/>
<dbReference type="PROSITE" id="PS00028">
    <property type="entry name" value="ZINC_FINGER_C2H2_1"/>
    <property type="match status" value="1"/>
</dbReference>
<feature type="region of interest" description="Disordered" evidence="2">
    <location>
        <begin position="1"/>
        <end position="23"/>
    </location>
</feature>
<feature type="compositionally biased region" description="Polar residues" evidence="2">
    <location>
        <begin position="909"/>
        <end position="921"/>
    </location>
</feature>
<dbReference type="InterPro" id="IPR013087">
    <property type="entry name" value="Znf_C2H2_type"/>
</dbReference>
<name>A0A6H5IDZ9_9HYME</name>
<evidence type="ECO:0000313" key="5">
    <source>
        <dbReference type="Proteomes" id="UP000479190"/>
    </source>
</evidence>
<feature type="non-terminal residue" evidence="4">
    <location>
        <position position="994"/>
    </location>
</feature>
<feature type="compositionally biased region" description="Polar residues" evidence="2">
    <location>
        <begin position="568"/>
        <end position="577"/>
    </location>
</feature>
<accession>A0A6H5IDZ9</accession>
<dbReference type="InterPro" id="IPR036236">
    <property type="entry name" value="Znf_C2H2_sf"/>
</dbReference>
<dbReference type="SUPFAM" id="SSF57667">
    <property type="entry name" value="beta-beta-alpha zinc fingers"/>
    <property type="match status" value="1"/>
</dbReference>
<protein>
    <recommendedName>
        <fullName evidence="3">C2H2-type domain-containing protein</fullName>
    </recommendedName>
</protein>
<dbReference type="EMBL" id="CADCXV010000755">
    <property type="protein sequence ID" value="CAB0034782.1"/>
    <property type="molecule type" value="Genomic_DNA"/>
</dbReference>
<sequence length="994" mass="109623">MARSRSLTSTPARPRAHTHTHPSTEGLAITLAAILKHLRLDWSSCAFERHKLLAAWFTLATSRQRNEKQSGPVGEVGGVRLPLQSLHGYGSVFMYSASTSPGGGANVAANTGNTLLTGNGSTVTNSNGEVTLRLREPDDLSDDVLARLEDTATLSISLQGDAVLRLGAATTARLCAETRVTATREKEVVNALKLAKQTDRILLHSKMFQILFSSKISHITRQKQRSASGSHYASTTREFAQNRNFSKEDFMLAFTFTTHQEESSRVRVIIYIYGIYTYDMPRVQVKYAGNPYAGARARLRSIPGSLDLFARNRKLRDTRVQAQVLNVHVELDDRYHNDGAKNDKDRVLPQLSRPIQMMPRAYDASNFGRLGWRNGDDETAILLQEATDRCFWATEDSKRAGIRRRRADAPARRHVDEAQKSAWTHYIRSRVGCTRGWLQVTHQCWLYSRYTYTNVRAFKRRMTRSLVSGTRKVRSTYKRTSLATFRDGDNENQRILQARPKINFQSDEQLLYPWRLVGRSKSNSKTSRGAQLIIYRQVREFCLAGEDTKVSTGDTSKLGIKKPRPKASSPNRQGPQQCQTIDRINTRRYINPYDSRLEDEINRAAETTGADINQREFGYIYKGMRQSIQQCVGTHEAQADAQRREEIRLFNVRQGIQAAGPLSSSSNSSSSSDGSSGGGARGCTGSRRQSAQGQRLSEQERKNGHMLTHRNKKPYECKAEGCGKSYCDARSLRRHTENHHAPNNNNNTAQNNNGSSNNASTPSTTTTDSTCPSSPTTGPNTPNTPGSNPSTPSTPGASAAVTTSNGHGHTALKQLLASEPTGTQLKSSAHRRKIPLDMISHSDSVQSAVVQVSELIHINFLGTSGSGGGSEGSLTKQQLELIQQIMQQQTQKQQQQTPGQQQTQPIVNGLNNNGQQQKSTNVKSIVKSTTNISGPIITTVSGSVAAALNRSSPKPKVWNHAQGCGPEHARYTKRRALVVAMPSAGGPPRSDSET</sequence>
<dbReference type="Proteomes" id="UP000479190">
    <property type="component" value="Unassembled WGS sequence"/>
</dbReference>
<feature type="compositionally biased region" description="Polar residues" evidence="2">
    <location>
        <begin position="687"/>
        <end position="696"/>
    </location>
</feature>
<feature type="domain" description="C2H2-type" evidence="3">
    <location>
        <begin position="715"/>
        <end position="744"/>
    </location>
</feature>
<feature type="region of interest" description="Disordered" evidence="2">
    <location>
        <begin position="890"/>
        <end position="921"/>
    </location>
</feature>
<feature type="compositionally biased region" description="Low complexity" evidence="2">
    <location>
        <begin position="741"/>
        <end position="804"/>
    </location>
</feature>
<dbReference type="Gene3D" id="3.30.160.60">
    <property type="entry name" value="Classic Zinc Finger"/>
    <property type="match status" value="1"/>
</dbReference>
<feature type="compositionally biased region" description="Polar residues" evidence="2">
    <location>
        <begin position="1"/>
        <end position="11"/>
    </location>
</feature>
<reference evidence="4 5" key="1">
    <citation type="submission" date="2020-02" db="EMBL/GenBank/DDBJ databases">
        <authorList>
            <person name="Ferguson B K."/>
        </authorList>
    </citation>
    <scope>NUCLEOTIDE SEQUENCE [LARGE SCALE GENOMIC DNA]</scope>
</reference>
<feature type="region of interest" description="Disordered" evidence="2">
    <location>
        <begin position="737"/>
        <end position="805"/>
    </location>
</feature>
<feature type="region of interest" description="Disordered" evidence="2">
    <location>
        <begin position="658"/>
        <end position="712"/>
    </location>
</feature>
<keyword evidence="1" id="KW-0863">Zinc-finger</keyword>
<evidence type="ECO:0000313" key="4">
    <source>
        <dbReference type="EMBL" id="CAB0034782.1"/>
    </source>
</evidence>